<dbReference type="GeneID" id="8618948"/>
<dbReference type="Proteomes" id="UP000002195">
    <property type="component" value="Unassembled WGS sequence"/>
</dbReference>
<reference evidence="3 4" key="2">
    <citation type="journal article" date="2005" name="Nature">
        <title>The genome of the social amoeba Dictyostelium discoideum.</title>
        <authorList>
            <consortium name="The Dictyostelium discoideum Sequencing Consortium"/>
            <person name="Eichinger L."/>
            <person name="Pachebat J.A."/>
            <person name="Glockner G."/>
            <person name="Rajandream M.A."/>
            <person name="Sucgang R."/>
            <person name="Berriman M."/>
            <person name="Song J."/>
            <person name="Olsen R."/>
            <person name="Szafranski K."/>
            <person name="Xu Q."/>
            <person name="Tunggal B."/>
            <person name="Kummerfeld S."/>
            <person name="Madera M."/>
            <person name="Konfortov B.A."/>
            <person name="Rivero F."/>
            <person name="Bankier A.T."/>
            <person name="Lehmann R."/>
            <person name="Hamlin N."/>
            <person name="Davies R."/>
            <person name="Gaudet P."/>
            <person name="Fey P."/>
            <person name="Pilcher K."/>
            <person name="Chen G."/>
            <person name="Saunders D."/>
            <person name="Sodergren E."/>
            <person name="Davis P."/>
            <person name="Kerhornou A."/>
            <person name="Nie X."/>
            <person name="Hall N."/>
            <person name="Anjard C."/>
            <person name="Hemphill L."/>
            <person name="Bason N."/>
            <person name="Farbrother P."/>
            <person name="Desany B."/>
            <person name="Just E."/>
            <person name="Morio T."/>
            <person name="Rost R."/>
            <person name="Churcher C."/>
            <person name="Cooper J."/>
            <person name="Haydock S."/>
            <person name="van Driessche N."/>
            <person name="Cronin A."/>
            <person name="Goodhead I."/>
            <person name="Muzny D."/>
            <person name="Mourier T."/>
            <person name="Pain A."/>
            <person name="Lu M."/>
            <person name="Harper D."/>
            <person name="Lindsay R."/>
            <person name="Hauser H."/>
            <person name="James K."/>
            <person name="Quiles M."/>
            <person name="Madan Babu M."/>
            <person name="Saito T."/>
            <person name="Buchrieser C."/>
            <person name="Wardroper A."/>
            <person name="Felder M."/>
            <person name="Thangavelu M."/>
            <person name="Johnson D."/>
            <person name="Knights A."/>
            <person name="Loulseged H."/>
            <person name="Mungall K."/>
            <person name="Oliver K."/>
            <person name="Price C."/>
            <person name="Quail M.A."/>
            <person name="Urushihara H."/>
            <person name="Hernandez J."/>
            <person name="Rabbinowitsch E."/>
            <person name="Steffen D."/>
            <person name="Sanders M."/>
            <person name="Ma J."/>
            <person name="Kohara Y."/>
            <person name="Sharp S."/>
            <person name="Simmonds M."/>
            <person name="Spiegler S."/>
            <person name="Tivey A."/>
            <person name="Sugano S."/>
            <person name="White B."/>
            <person name="Walker D."/>
            <person name="Woodward J."/>
            <person name="Winckler T."/>
            <person name="Tanaka Y."/>
            <person name="Shaulsky G."/>
            <person name="Schleicher M."/>
            <person name="Weinstock G."/>
            <person name="Rosenthal A."/>
            <person name="Cox E.C."/>
            <person name="Chisholm R.L."/>
            <person name="Gibbs R."/>
            <person name="Loomis W.F."/>
            <person name="Platzer M."/>
            <person name="Kay R.R."/>
            <person name="Williams J."/>
            <person name="Dear P.H."/>
            <person name="Noegel A.A."/>
            <person name="Barrell B."/>
            <person name="Kuspa A."/>
        </authorList>
    </citation>
    <scope>NUCLEOTIDE SEQUENCE [LARGE SCALE GENOMIC DNA]</scope>
    <source>
        <strain evidence="3 4">AX4</strain>
    </source>
</reference>
<evidence type="ECO:0008006" key="5">
    <source>
        <dbReference type="Google" id="ProtNLM"/>
    </source>
</evidence>
<dbReference type="HOGENOM" id="CLU_3000410_0_0_1"/>
<dbReference type="EMBL" id="AAFI02000010">
    <property type="protein sequence ID" value="EAL70689.1"/>
    <property type="molecule type" value="Genomic_DNA"/>
</dbReference>
<keyword evidence="4" id="KW-1185">Reference proteome</keyword>
<dbReference type="RefSeq" id="XP_644668.1">
    <property type="nucleotide sequence ID" value="XM_639576.1"/>
</dbReference>
<keyword evidence="1" id="KW-1133">Transmembrane helix</keyword>
<keyword evidence="1" id="KW-0472">Membrane</keyword>
<proteinExistence type="predicted"/>
<organism evidence="3 4">
    <name type="scientific">Dictyostelium discoideum</name>
    <name type="common">Social amoeba</name>
    <dbReference type="NCBI Taxonomy" id="44689"/>
    <lineage>
        <taxon>Eukaryota</taxon>
        <taxon>Amoebozoa</taxon>
        <taxon>Evosea</taxon>
        <taxon>Eumycetozoa</taxon>
        <taxon>Dictyostelia</taxon>
        <taxon>Dictyosteliales</taxon>
        <taxon>Dictyosteliaceae</taxon>
        <taxon>Dictyostelium</taxon>
    </lineage>
</organism>
<reference evidence="3 4" key="1">
    <citation type="journal article" date="2002" name="Nature">
        <title>Sequence and analysis of chromosome 2 of Dictyostelium discoideum.</title>
        <authorList>
            <consortium name="Dictyostelium Genome Sequencing Consortium"/>
            <person name="Glockner G."/>
            <person name="Eichinger L."/>
            <person name="Szafranski K."/>
            <person name="Pachebat J.A."/>
            <person name="Bankier A.T."/>
            <person name="Dear P.H."/>
            <person name="Lehmann R."/>
            <person name="Baumgart C."/>
            <person name="Parra G."/>
            <person name="Abril J.F."/>
            <person name="Guigo R."/>
            <person name="Kumpf K."/>
            <person name="Tunggal B."/>
            <person name="Cox E."/>
            <person name="Quail M.A."/>
            <person name="Platzer M."/>
            <person name="Rosenthal A."/>
            <person name="Noegel A.A."/>
        </authorList>
    </citation>
    <scope>NUCLEOTIDE SEQUENCE [LARGE SCALE GENOMIC DNA]</scope>
    <source>
        <strain evidence="3 4">AX4</strain>
    </source>
</reference>
<evidence type="ECO:0000256" key="1">
    <source>
        <dbReference type="SAM" id="Phobius"/>
    </source>
</evidence>
<name>Q557G7_DICDI</name>
<dbReference type="PaxDb" id="44689-DDB0217148"/>
<evidence type="ECO:0000313" key="4">
    <source>
        <dbReference type="Proteomes" id="UP000002195"/>
    </source>
</evidence>
<accession>Q557G7</accession>
<protein>
    <recommendedName>
        <fullName evidence="5">Transmembrane protein</fullName>
    </recommendedName>
</protein>
<evidence type="ECO:0000313" key="3">
    <source>
        <dbReference type="EMBL" id="EAL70740.1"/>
    </source>
</evidence>
<sequence>MKNQKLGYFIFFYFFLLFFVFILFFLFIYFFLFWVVSANVGDVVSVPYNHPKKKKKT</sequence>
<dbReference type="KEGG" id="ddi:DDB_G0273469"/>
<reference evidence="3" key="3">
    <citation type="submission" date="2009-08" db="EMBL/GenBank/DDBJ databases">
        <authorList>
            <consortium name="The Dictyostelium discoideum Sequencing Consortium"/>
            <person name="Eichinger L."/>
            <person name="Pachebat J.A."/>
            <person name="Gloeckner G."/>
            <person name="Rajandream M.-A."/>
            <person name="Sucgang R."/>
            <person name="Song J."/>
            <person name="Cox E.C."/>
            <person name="Tunggal B."/>
            <person name="Szafranski K."/>
            <person name="Konfortov B.A."/>
            <person name="Farbrother P."/>
            <person name="Bankier A.T."/>
            <person name="Lehmann R."/>
            <person name="Hamlin N."/>
            <person name="Xu Q."/>
            <person name="Davies R."/>
            <person name="Gaudet P."/>
            <person name="Fey P."/>
            <person name="Pilcher K."/>
            <person name="Chen G."/>
            <person name="Saunders D."/>
            <person name="Sodergren E."/>
            <person name="Davis P."/>
            <person name="Nie X."/>
            <person name="Kerhornou A."/>
            <person name="Hemphill L."/>
            <person name="Bason N."/>
            <person name="Berriman M."/>
            <person name="Desany B."/>
            <person name="Churcher C."/>
            <person name="Cooper J."/>
            <person name="van Driessche N."/>
            <person name="Cronin A."/>
            <person name="Goodhead I."/>
            <person name="Muzny D."/>
            <person name="Hall N."/>
            <person name="Harper D."/>
            <person name="Lindsay R."/>
            <person name="Hauser H."/>
            <person name="James K."/>
            <person name="Quiles M."/>
            <person name="Buchrieser C."/>
            <person name="Wardroper A."/>
            <person name="Thangavelu M."/>
            <person name="Johnson D."/>
            <person name="Knights A."/>
            <person name="Loulseged H."/>
            <person name="Mungall K."/>
            <person name="Price C."/>
            <person name="Ma J."/>
            <person name="Quail M."/>
            <person name="Hernandez J."/>
            <person name="Rabbinowitsch E."/>
            <person name="Steffen D."/>
            <person name="Sanders M."/>
            <person name="Weinstock G."/>
            <person name="Sharp S."/>
            <person name="Just E."/>
            <person name="Shaulsky G."/>
            <person name="Simmonds M."/>
            <person name="Tivey A."/>
            <person name="White B."/>
            <person name="Walker D."/>
            <person name="Woodward J."/>
            <person name="Winckler T."/>
            <person name="Schleicher M."/>
            <person name="Rosenthal A."/>
            <person name="Rivero F."/>
            <person name="Chisholm R.L."/>
            <person name="Gibbs R."/>
            <person name="Loomis W.F."/>
            <person name="Platzer M."/>
            <person name="Kay R.R."/>
            <person name="Williams J."/>
            <person name="Dear P.H."/>
            <person name="Noegel A.A."/>
            <person name="Barrell B."/>
            <person name="Kuspa A."/>
        </authorList>
    </citation>
    <scope>NUCLEOTIDE SEQUENCE</scope>
    <source>
        <strain evidence="3">AX4</strain>
    </source>
</reference>
<feature type="transmembrane region" description="Helical" evidence="1">
    <location>
        <begin position="12"/>
        <end position="36"/>
    </location>
</feature>
<keyword evidence="1" id="KW-0812">Transmembrane</keyword>
<dbReference type="RefSeq" id="XP_644583.1">
    <property type="nucleotide sequence ID" value="XM_639491.1"/>
</dbReference>
<dbReference type="EMBL" id="AAFI02000010">
    <property type="protein sequence ID" value="EAL70740.1"/>
    <property type="molecule type" value="Genomic_DNA"/>
</dbReference>
<comment type="caution">
    <text evidence="3">The sequence shown here is derived from an EMBL/GenBank/DDBJ whole genome shotgun (WGS) entry which is preliminary data.</text>
</comment>
<dbReference type="AlphaFoldDB" id="Q557G7"/>
<dbReference type="GeneID" id="8619029"/>
<dbReference type="KEGG" id="ddi:DDB_G0273571"/>
<gene>
    <name evidence="2" type="ORF">DDB_G0273469</name>
    <name evidence="3" type="ORF">DDB_G0273571</name>
</gene>
<evidence type="ECO:0000313" key="2">
    <source>
        <dbReference type="EMBL" id="EAL70689.1"/>
    </source>
</evidence>